<dbReference type="InterPro" id="IPR005872">
    <property type="entry name" value="SUI1_arc_bac"/>
</dbReference>
<dbReference type="GO" id="GO:0002188">
    <property type="term" value="P:translation reinitiation"/>
    <property type="evidence" value="ECO:0007669"/>
    <property type="project" value="TreeGrafter"/>
</dbReference>
<dbReference type="RefSeq" id="WP_177135052.1">
    <property type="nucleotide sequence ID" value="NZ_VYGV01000006.1"/>
</dbReference>
<evidence type="ECO:0000259" key="4">
    <source>
        <dbReference type="PROSITE" id="PS50296"/>
    </source>
</evidence>
<dbReference type="AlphaFoldDB" id="A0A7Y8GVK0"/>
<evidence type="ECO:0000256" key="1">
    <source>
        <dbReference type="ARBA" id="ARBA00005422"/>
    </source>
</evidence>
<accession>A0A7Y8GVK0</accession>
<gene>
    <name evidence="5" type="ORF">F3K02_08370</name>
</gene>
<comment type="caution">
    <text evidence="5">The sequence shown here is derived from an EMBL/GenBank/DDBJ whole genome shotgun (WGS) entry which is preliminary data.</text>
</comment>
<dbReference type="InterPro" id="IPR050318">
    <property type="entry name" value="DENR/SUI1_TIF"/>
</dbReference>
<dbReference type="GO" id="GO:0003743">
    <property type="term" value="F:translation initiation factor activity"/>
    <property type="evidence" value="ECO:0007669"/>
    <property type="project" value="UniProtKB-KW"/>
</dbReference>
<name>A0A7Y8GVK0_9BURK</name>
<dbReference type="InterPro" id="IPR036877">
    <property type="entry name" value="SUI1_dom_sf"/>
</dbReference>
<dbReference type="PIRSF" id="PIRSF037511">
    <property type="entry name" value="Transl_init_SUI1_pro"/>
    <property type="match status" value="1"/>
</dbReference>
<sequence length="120" mass="12172">MKSKLSSLGGLVYSTEAGRMCPACRQPVAQCICKQAVVPVGDGTVRVSRETKGRGGKAVTLVKGLALDAAGLTALGKQLKAACGTGGTVKDGVIEIQGDHVDKVMTALQAASYKVKRAGG</sequence>
<dbReference type="PANTHER" id="PTHR12789">
    <property type="entry name" value="DENSITY-REGULATED PROTEIN HOMOLOG"/>
    <property type="match status" value="1"/>
</dbReference>
<dbReference type="CDD" id="cd11567">
    <property type="entry name" value="YciH_like"/>
    <property type="match status" value="1"/>
</dbReference>
<protein>
    <submittedName>
        <fullName evidence="5">Translation initiation factor Sui1</fullName>
    </submittedName>
</protein>
<dbReference type="GO" id="GO:0001731">
    <property type="term" value="P:formation of translation preinitiation complex"/>
    <property type="evidence" value="ECO:0007669"/>
    <property type="project" value="TreeGrafter"/>
</dbReference>
<organism evidence="5 6">
    <name type="scientific">Hydrogenophaga aromaticivorans</name>
    <dbReference type="NCBI Taxonomy" id="2610898"/>
    <lineage>
        <taxon>Bacteria</taxon>
        <taxon>Pseudomonadati</taxon>
        <taxon>Pseudomonadota</taxon>
        <taxon>Betaproteobacteria</taxon>
        <taxon>Burkholderiales</taxon>
        <taxon>Comamonadaceae</taxon>
        <taxon>Hydrogenophaga</taxon>
    </lineage>
</organism>
<dbReference type="NCBIfam" id="TIGR01158">
    <property type="entry name" value="SUI1_rel"/>
    <property type="match status" value="1"/>
</dbReference>
<dbReference type="Pfam" id="PF01253">
    <property type="entry name" value="SUI1"/>
    <property type="match status" value="1"/>
</dbReference>
<dbReference type="Gene3D" id="3.30.780.10">
    <property type="entry name" value="SUI1-like domain"/>
    <property type="match status" value="1"/>
</dbReference>
<dbReference type="SUPFAM" id="SSF55159">
    <property type="entry name" value="eIF1-like"/>
    <property type="match status" value="1"/>
</dbReference>
<evidence type="ECO:0000313" key="5">
    <source>
        <dbReference type="EMBL" id="NWF45266.1"/>
    </source>
</evidence>
<evidence type="ECO:0000256" key="2">
    <source>
        <dbReference type="ARBA" id="ARBA00022845"/>
    </source>
</evidence>
<evidence type="ECO:0000256" key="3">
    <source>
        <dbReference type="ARBA" id="ARBA00022917"/>
    </source>
</evidence>
<keyword evidence="3" id="KW-0648">Protein biosynthesis</keyword>
<dbReference type="PANTHER" id="PTHR12789:SF0">
    <property type="entry name" value="DENSITY-REGULATED PROTEIN"/>
    <property type="match status" value="1"/>
</dbReference>
<dbReference type="PROSITE" id="PS50296">
    <property type="entry name" value="SUI1"/>
    <property type="match status" value="1"/>
</dbReference>
<keyword evidence="6" id="KW-1185">Reference proteome</keyword>
<comment type="similarity">
    <text evidence="1">Belongs to the SUI1 family.</text>
</comment>
<dbReference type="EMBL" id="VYGV01000006">
    <property type="protein sequence ID" value="NWF45266.1"/>
    <property type="molecule type" value="Genomic_DNA"/>
</dbReference>
<evidence type="ECO:0000313" key="6">
    <source>
        <dbReference type="Proteomes" id="UP000545507"/>
    </source>
</evidence>
<feature type="domain" description="SUI1" evidence="4">
    <location>
        <begin position="46"/>
        <end position="112"/>
    </location>
</feature>
<dbReference type="GO" id="GO:0003729">
    <property type="term" value="F:mRNA binding"/>
    <property type="evidence" value="ECO:0007669"/>
    <property type="project" value="TreeGrafter"/>
</dbReference>
<dbReference type="Proteomes" id="UP000545507">
    <property type="component" value="Unassembled WGS sequence"/>
</dbReference>
<keyword evidence="2" id="KW-0810">Translation regulation</keyword>
<dbReference type="NCBIfam" id="NF005297">
    <property type="entry name" value="PRK06824.1"/>
    <property type="match status" value="1"/>
</dbReference>
<dbReference type="InterPro" id="IPR001950">
    <property type="entry name" value="SUI1"/>
</dbReference>
<reference evidence="5 6" key="1">
    <citation type="submission" date="2019-09" db="EMBL/GenBank/DDBJ databases">
        <title>Hydrogenophaga aromatica sp. nov., isolated from a para-xylene-degrading enrichment culture.</title>
        <authorList>
            <person name="Tancsics A."/>
            <person name="Banerjee S."/>
        </authorList>
    </citation>
    <scope>NUCLEOTIDE SEQUENCE [LARGE SCALE GENOMIC DNA]</scope>
    <source>
        <strain evidence="5 6">D2P1</strain>
    </source>
</reference>
<dbReference type="GO" id="GO:0006417">
    <property type="term" value="P:regulation of translation"/>
    <property type="evidence" value="ECO:0007669"/>
    <property type="project" value="UniProtKB-KW"/>
</dbReference>
<keyword evidence="5" id="KW-0396">Initiation factor</keyword>
<proteinExistence type="inferred from homology"/>